<evidence type="ECO:0000256" key="1">
    <source>
        <dbReference type="ARBA" id="ARBA00007664"/>
    </source>
</evidence>
<proteinExistence type="inferred from homology"/>
<gene>
    <name evidence="6" type="ORF">COHA_003625</name>
</gene>
<keyword evidence="7" id="KW-1185">Reference proteome</keyword>
<dbReference type="InterPro" id="IPR018114">
    <property type="entry name" value="TRYPSIN_HIS"/>
</dbReference>
<dbReference type="PANTHER" id="PTHR24276">
    <property type="entry name" value="POLYSERASE-RELATED"/>
    <property type="match status" value="1"/>
</dbReference>
<evidence type="ECO:0000259" key="5">
    <source>
        <dbReference type="PROSITE" id="PS50240"/>
    </source>
</evidence>
<evidence type="ECO:0000256" key="4">
    <source>
        <dbReference type="SAM" id="SignalP"/>
    </source>
</evidence>
<reference evidence="6" key="1">
    <citation type="submission" date="2020-11" db="EMBL/GenBank/DDBJ databases">
        <title>Chlorella ohadii genome sequencing and assembly.</title>
        <authorList>
            <person name="Murik O."/>
            <person name="Treves H."/>
            <person name="Kedem I."/>
            <person name="Shotland Y."/>
            <person name="Kaplan A."/>
        </authorList>
    </citation>
    <scope>NUCLEOTIDE SEQUENCE</scope>
    <source>
        <strain evidence="6">1</strain>
    </source>
</reference>
<dbReference type="AlphaFoldDB" id="A0AAD5DUK6"/>
<dbReference type="GO" id="GO:0004252">
    <property type="term" value="F:serine-type endopeptidase activity"/>
    <property type="evidence" value="ECO:0007669"/>
    <property type="project" value="InterPro"/>
</dbReference>
<keyword evidence="3" id="KW-0720">Serine protease</keyword>
<dbReference type="Proteomes" id="UP001205105">
    <property type="component" value="Unassembled WGS sequence"/>
</dbReference>
<dbReference type="InterPro" id="IPR001254">
    <property type="entry name" value="Trypsin_dom"/>
</dbReference>
<dbReference type="InterPro" id="IPR009003">
    <property type="entry name" value="Peptidase_S1_PA"/>
</dbReference>
<protein>
    <recommendedName>
        <fullName evidence="5">Peptidase S1 domain-containing protein</fullName>
    </recommendedName>
</protein>
<name>A0AAD5DUK6_9CHLO</name>
<keyword evidence="2" id="KW-1015">Disulfide bond</keyword>
<dbReference type="PROSITE" id="PS50240">
    <property type="entry name" value="TRYPSIN_DOM"/>
    <property type="match status" value="1"/>
</dbReference>
<dbReference type="InterPro" id="IPR043504">
    <property type="entry name" value="Peptidase_S1_PA_chymotrypsin"/>
</dbReference>
<feature type="domain" description="Peptidase S1" evidence="5">
    <location>
        <begin position="39"/>
        <end position="295"/>
    </location>
</feature>
<keyword evidence="4" id="KW-0732">Signal</keyword>
<dbReference type="SUPFAM" id="SSF50494">
    <property type="entry name" value="Trypsin-like serine proteases"/>
    <property type="match status" value="1"/>
</dbReference>
<feature type="chain" id="PRO_5042219915" description="Peptidase S1 domain-containing protein" evidence="4">
    <location>
        <begin position="21"/>
        <end position="488"/>
    </location>
</feature>
<dbReference type="PROSITE" id="PS00134">
    <property type="entry name" value="TRYPSIN_HIS"/>
    <property type="match status" value="1"/>
</dbReference>
<keyword evidence="3" id="KW-0378">Hydrolase</keyword>
<dbReference type="PROSITE" id="PS00135">
    <property type="entry name" value="TRYPSIN_SER"/>
    <property type="match status" value="1"/>
</dbReference>
<organism evidence="6 7">
    <name type="scientific">Chlorella ohadii</name>
    <dbReference type="NCBI Taxonomy" id="2649997"/>
    <lineage>
        <taxon>Eukaryota</taxon>
        <taxon>Viridiplantae</taxon>
        <taxon>Chlorophyta</taxon>
        <taxon>core chlorophytes</taxon>
        <taxon>Trebouxiophyceae</taxon>
        <taxon>Chlorellales</taxon>
        <taxon>Chlorellaceae</taxon>
        <taxon>Chlorella clade</taxon>
        <taxon>Chlorella</taxon>
    </lineage>
</organism>
<dbReference type="InterPro" id="IPR050430">
    <property type="entry name" value="Peptidase_S1"/>
</dbReference>
<dbReference type="PRINTS" id="PR00722">
    <property type="entry name" value="CHYMOTRYPSIN"/>
</dbReference>
<dbReference type="EMBL" id="JADXDR010000049">
    <property type="protein sequence ID" value="KAI7842694.1"/>
    <property type="molecule type" value="Genomic_DNA"/>
</dbReference>
<comment type="similarity">
    <text evidence="1">Belongs to the peptidase S1 family.</text>
</comment>
<keyword evidence="3" id="KW-0645">Protease</keyword>
<accession>A0AAD5DUK6</accession>
<dbReference type="Gene3D" id="2.40.10.10">
    <property type="entry name" value="Trypsin-like serine proteases"/>
    <property type="match status" value="1"/>
</dbReference>
<sequence>MQRAACCAAVLFVAAAAGLAAPADGSTRRLLQARPTPAITGGSDVKDRKRFGYFTSLRYNSGSSGELACGASWIGGRFLLTAAHCFVESGSNVKEFTPTYKALVGAWETYPVPPVPGPSTYDERQIIAVAVHTGYPGTAYGEDENGFYDVAVVLLDQAPSSSRTPLKLAPAANKTLAAGTPVASIGMGMTAFGEGDAQPDPVFPTVLQQLKWRTLNANPYDTPCNNCFIAAGMPSYYMADTQPGDSGGPLIVKGRTTAEDVQHGLLSGGPRNGGQGPAIYTAVAPHIGWISRAKTSLLSGNAGDDDMLIGRLPACSALPNNRVVKSYTPAYASATVTTWYTHEPICSKPRRVLRPGQVVHFTGAILEGKPQRGCIPGPDNKYARIVAELESEDTATGLKWEPFWYCAHCSTKGGEPLLCVAGTGVACTALVKDAVVTISRCRDLTPVGAARGTCFATVAQPTKISGVDALPLKDGPSLLTAAAKVTCP</sequence>
<dbReference type="InterPro" id="IPR001314">
    <property type="entry name" value="Peptidase_S1A"/>
</dbReference>
<feature type="signal peptide" evidence="4">
    <location>
        <begin position="1"/>
        <end position="20"/>
    </location>
</feature>
<dbReference type="InterPro" id="IPR033116">
    <property type="entry name" value="TRYPSIN_SER"/>
</dbReference>
<evidence type="ECO:0000313" key="7">
    <source>
        <dbReference type="Proteomes" id="UP001205105"/>
    </source>
</evidence>
<evidence type="ECO:0000256" key="3">
    <source>
        <dbReference type="RuleBase" id="RU363034"/>
    </source>
</evidence>
<dbReference type="GO" id="GO:0006508">
    <property type="term" value="P:proteolysis"/>
    <property type="evidence" value="ECO:0007669"/>
    <property type="project" value="UniProtKB-KW"/>
</dbReference>
<dbReference type="PANTHER" id="PTHR24276:SF98">
    <property type="entry name" value="FI18310P1-RELATED"/>
    <property type="match status" value="1"/>
</dbReference>
<comment type="caution">
    <text evidence="6">The sequence shown here is derived from an EMBL/GenBank/DDBJ whole genome shotgun (WGS) entry which is preliminary data.</text>
</comment>
<dbReference type="SMART" id="SM00020">
    <property type="entry name" value="Tryp_SPc"/>
    <property type="match status" value="1"/>
</dbReference>
<evidence type="ECO:0000313" key="6">
    <source>
        <dbReference type="EMBL" id="KAI7842694.1"/>
    </source>
</evidence>
<evidence type="ECO:0000256" key="2">
    <source>
        <dbReference type="ARBA" id="ARBA00023157"/>
    </source>
</evidence>
<dbReference type="Pfam" id="PF00089">
    <property type="entry name" value="Trypsin"/>
    <property type="match status" value="1"/>
</dbReference>